<name>A0A0W0YYD5_LEGSP</name>
<comment type="cofactor">
    <cofactor evidence="5">
        <name>Fe(2+)</name>
        <dbReference type="ChEBI" id="CHEBI:29033"/>
    </cofactor>
    <text evidence="5">Binds 1 Fe(2+) ion per subunit.</text>
</comment>
<reference evidence="7 8" key="1">
    <citation type="submission" date="2015-11" db="EMBL/GenBank/DDBJ databases">
        <title>Genomic analysis of 38 Legionella species identifies large and diverse effector repertoires.</title>
        <authorList>
            <person name="Burstein D."/>
            <person name="Amaro F."/>
            <person name="Zusman T."/>
            <person name="Lifshitz Z."/>
            <person name="Cohen O."/>
            <person name="Gilbert J.A."/>
            <person name="Pupko T."/>
            <person name="Shuman H.A."/>
            <person name="Segal G."/>
        </authorList>
    </citation>
    <scope>NUCLEOTIDE SEQUENCE [LARGE SCALE GENOMIC DNA]</scope>
    <source>
        <strain evidence="7 8">Mt.St.Helens-9</strain>
    </source>
</reference>
<keyword evidence="6" id="KW-0812">Transmembrane</keyword>
<keyword evidence="6" id="KW-1133">Transmembrane helix</keyword>
<dbReference type="Proteomes" id="UP000054877">
    <property type="component" value="Unassembled WGS sequence"/>
</dbReference>
<evidence type="ECO:0000256" key="5">
    <source>
        <dbReference type="PIRSR" id="PIRSR604294-1"/>
    </source>
</evidence>
<feature type="transmembrane region" description="Helical" evidence="6">
    <location>
        <begin position="147"/>
        <end position="168"/>
    </location>
</feature>
<comment type="caution">
    <text evidence="7">The sequence shown here is derived from an EMBL/GenBank/DDBJ whole genome shotgun (WGS) entry which is preliminary data.</text>
</comment>
<protein>
    <submittedName>
        <fullName evidence="7">Carotenoid cleavage oxygenase</fullName>
        <ecNumber evidence="7">1.13.11.-</ecNumber>
    </submittedName>
</protein>
<comment type="similarity">
    <text evidence="1">Belongs to the carotenoid oxygenase family.</text>
</comment>
<dbReference type="OrthoDB" id="6636843at2"/>
<dbReference type="AlphaFoldDB" id="A0A0W0YYD5"/>
<dbReference type="Pfam" id="PF03055">
    <property type="entry name" value="RPE65"/>
    <property type="match status" value="1"/>
</dbReference>
<keyword evidence="8" id="KW-1185">Reference proteome</keyword>
<sequence length="647" mass="73263">MPSTLQGFIPWITYAIVASFKNLNTELAPLAAIAATLLFCRSNLRKKFILDWSSLVYFILLSLLYLSPLKAWLDQYAYLISNIALGLIMWISIVIRQPFSMQYAKEEVDEIYWISPLFRQINYTISIVWASALTLMALDGLLQSLHIIKSSLAADAILVALMIIAIGFTKRFPDWYQGFLFRRFSRNKEDLSKNPFLQGNYAPVKDELFVEDLPVDGAIPPKLCGIYMRNGPNPAFDPISYTYPIDGDGMLHAIYIHDGKASYRNRFVETKGLNAEKKAGRALYGGISNPIPTDPKLVGKNGDPGPVKDGAFIHIIRHARQYLAMYESGPAYEVSAQLQTIGEWCPAGGERPFPVNAHTRLDPNTGELFAFTYNFTPPYLQYYVLDKTGQLTHNIPIEKPASSMAHDFILTQHYLVFFDCPAIFDFSRLQSGGHLLNWQPELGVTIIVVDRKTSEVSRIVTEPFFVYHFANGFEKDGKLVIDYVRHEQLAIGDTLLSKTPPHLYRTTIDPDKKTATHQQMDDRIVEFPRINDNLTSLPNRYVYMPTKTSAQNEAFHALIKYDLDKQTTLVHDFGKHAEIGEAVFVPDSSGKKEDDGWLALFLYDNKKQQSQFVLLDAKTLDDKPVASVTTPRRVPHGLHGSWFNGLW</sequence>
<feature type="transmembrane region" description="Helical" evidence="6">
    <location>
        <begin position="52"/>
        <end position="69"/>
    </location>
</feature>
<evidence type="ECO:0000256" key="2">
    <source>
        <dbReference type="ARBA" id="ARBA00022723"/>
    </source>
</evidence>
<dbReference type="GO" id="GO:0046872">
    <property type="term" value="F:metal ion binding"/>
    <property type="evidence" value="ECO:0007669"/>
    <property type="project" value="UniProtKB-KW"/>
</dbReference>
<evidence type="ECO:0000256" key="6">
    <source>
        <dbReference type="SAM" id="Phobius"/>
    </source>
</evidence>
<dbReference type="GO" id="GO:0010436">
    <property type="term" value="F:carotenoid dioxygenase activity"/>
    <property type="evidence" value="ECO:0007669"/>
    <property type="project" value="TreeGrafter"/>
</dbReference>
<feature type="transmembrane region" description="Helical" evidence="6">
    <location>
        <begin position="121"/>
        <end position="141"/>
    </location>
</feature>
<dbReference type="PANTHER" id="PTHR10543:SF89">
    <property type="entry name" value="CAROTENOID 9,10(9',10')-CLEAVAGE DIOXYGENASE 1"/>
    <property type="match status" value="1"/>
</dbReference>
<evidence type="ECO:0000256" key="4">
    <source>
        <dbReference type="ARBA" id="ARBA00023004"/>
    </source>
</evidence>
<gene>
    <name evidence="7" type="ORF">Lspi_2527</name>
</gene>
<keyword evidence="2 5" id="KW-0479">Metal-binding</keyword>
<feature type="binding site" evidence="5">
    <location>
        <position position="358"/>
    </location>
    <ligand>
        <name>Fe cation</name>
        <dbReference type="ChEBI" id="CHEBI:24875"/>
        <note>catalytic</note>
    </ligand>
</feature>
<keyword evidence="6" id="KW-0472">Membrane</keyword>
<organism evidence="7 8">
    <name type="scientific">Legionella spiritensis</name>
    <dbReference type="NCBI Taxonomy" id="452"/>
    <lineage>
        <taxon>Bacteria</taxon>
        <taxon>Pseudomonadati</taxon>
        <taxon>Pseudomonadota</taxon>
        <taxon>Gammaproteobacteria</taxon>
        <taxon>Legionellales</taxon>
        <taxon>Legionellaceae</taxon>
        <taxon>Legionella</taxon>
    </lineage>
</organism>
<proteinExistence type="inferred from homology"/>
<keyword evidence="4 5" id="KW-0408">Iron</keyword>
<evidence type="ECO:0000313" key="7">
    <source>
        <dbReference type="EMBL" id="KTD61897.1"/>
    </source>
</evidence>
<evidence type="ECO:0000256" key="1">
    <source>
        <dbReference type="ARBA" id="ARBA00006787"/>
    </source>
</evidence>
<dbReference type="EC" id="1.13.11.-" evidence="7"/>
<dbReference type="GO" id="GO:0016121">
    <property type="term" value="P:carotene catabolic process"/>
    <property type="evidence" value="ECO:0007669"/>
    <property type="project" value="TreeGrafter"/>
</dbReference>
<dbReference type="EMBL" id="LNYX01000031">
    <property type="protein sequence ID" value="KTD61897.1"/>
    <property type="molecule type" value="Genomic_DNA"/>
</dbReference>
<dbReference type="PATRIC" id="fig|452.5.peg.2796"/>
<dbReference type="InterPro" id="IPR004294">
    <property type="entry name" value="Carotenoid_Oase"/>
</dbReference>
<evidence type="ECO:0000313" key="8">
    <source>
        <dbReference type="Proteomes" id="UP000054877"/>
    </source>
</evidence>
<dbReference type="STRING" id="452.Lspi_2527"/>
<dbReference type="RefSeq" id="WP_058484411.1">
    <property type="nucleotide sequence ID" value="NZ_CAAAII010000006.1"/>
</dbReference>
<feature type="binding site" evidence="5">
    <location>
        <position position="406"/>
    </location>
    <ligand>
        <name>Fe cation</name>
        <dbReference type="ChEBI" id="CHEBI:24875"/>
        <note>catalytic</note>
    </ligand>
</feature>
<keyword evidence="3 7" id="KW-0560">Oxidoreductase</keyword>
<feature type="binding site" evidence="5">
    <location>
        <position position="639"/>
    </location>
    <ligand>
        <name>Fe cation</name>
        <dbReference type="ChEBI" id="CHEBI:24875"/>
        <note>catalytic</note>
    </ligand>
</feature>
<feature type="transmembrane region" description="Helical" evidence="6">
    <location>
        <begin position="75"/>
        <end position="95"/>
    </location>
</feature>
<accession>A0A0W0YYD5</accession>
<feature type="binding site" evidence="5">
    <location>
        <position position="468"/>
    </location>
    <ligand>
        <name>Fe cation</name>
        <dbReference type="ChEBI" id="CHEBI:24875"/>
        <note>catalytic</note>
    </ligand>
</feature>
<evidence type="ECO:0000256" key="3">
    <source>
        <dbReference type="ARBA" id="ARBA00023002"/>
    </source>
</evidence>
<dbReference type="PANTHER" id="PTHR10543">
    <property type="entry name" value="BETA-CAROTENE DIOXYGENASE"/>
    <property type="match status" value="1"/>
</dbReference>